<feature type="transmembrane region" description="Helical" evidence="1">
    <location>
        <begin position="127"/>
        <end position="143"/>
    </location>
</feature>
<evidence type="ECO:0000256" key="1">
    <source>
        <dbReference type="SAM" id="Phobius"/>
    </source>
</evidence>
<dbReference type="RefSeq" id="WP_277192213.1">
    <property type="nucleotide sequence ID" value="NZ_JAROAV010000028.1"/>
</dbReference>
<evidence type="ECO:0000313" key="3">
    <source>
        <dbReference type="Proteomes" id="UP001528912"/>
    </source>
</evidence>
<dbReference type="Proteomes" id="UP001528912">
    <property type="component" value="Unassembled WGS sequence"/>
</dbReference>
<keyword evidence="1" id="KW-1133">Transmembrane helix</keyword>
<protein>
    <recommendedName>
        <fullName evidence="4">FUSC family protein</fullName>
    </recommendedName>
</protein>
<evidence type="ECO:0000313" key="2">
    <source>
        <dbReference type="EMBL" id="MDF8264834.1"/>
    </source>
</evidence>
<gene>
    <name evidence="2" type="ORF">P4R38_11315</name>
</gene>
<dbReference type="EMBL" id="JAROAV010000028">
    <property type="protein sequence ID" value="MDF8264834.1"/>
    <property type="molecule type" value="Genomic_DNA"/>
</dbReference>
<name>A0ABT6C9V2_9MICO</name>
<feature type="transmembrane region" description="Helical" evidence="1">
    <location>
        <begin position="149"/>
        <end position="171"/>
    </location>
</feature>
<keyword evidence="1" id="KW-0812">Transmembrane</keyword>
<keyword evidence="1" id="KW-0472">Membrane</keyword>
<feature type="transmembrane region" description="Helical" evidence="1">
    <location>
        <begin position="79"/>
        <end position="98"/>
    </location>
</feature>
<comment type="caution">
    <text evidence="2">The sequence shown here is derived from an EMBL/GenBank/DDBJ whole genome shotgun (WGS) entry which is preliminary data.</text>
</comment>
<reference evidence="2 3" key="1">
    <citation type="submission" date="2023-03" db="EMBL/GenBank/DDBJ databases">
        <title>YIM 133296 draft genome.</title>
        <authorList>
            <person name="Xiong L."/>
        </authorList>
    </citation>
    <scope>NUCLEOTIDE SEQUENCE [LARGE SCALE GENOMIC DNA]</scope>
    <source>
        <strain evidence="2 3">YIM 133296</strain>
    </source>
</reference>
<accession>A0ABT6C9V2</accession>
<sequence>MSTGERVRSTSSRTRALLRTTGVTQHPMTALSLKSALAAGIAWQLGTLMPEPISHYPYYAPLGAFTVMYLTLSDSTKEALRTLTALMIGSAVALPVLLVWEPGALTVMLVVGVATALRSIPLIGDQSSWIPLAALFVLTASGADTEGFVAAYVVQVALGAAVGLAINSIVFPPLALHDLDRAVVDVRHRVAAQLEALADALARDSSPSAEEWRGLLGDLSAPRERLHYSADRSRRARRGNLRRRRWTEPQAKSLAAAAALERIAWLVEDVSITMMEFDRAENPSLDRRTAHLAAVGARSLAEVMTTTDDIGPHSRRVTEVEERVRALIEHVEDKAQPWEQRQHALDVAVNLQRAVRTFAAHRGAQA</sequence>
<keyword evidence="3" id="KW-1185">Reference proteome</keyword>
<organism evidence="2 3">
    <name type="scientific">Luteipulveratus flavus</name>
    <dbReference type="NCBI Taxonomy" id="3031728"/>
    <lineage>
        <taxon>Bacteria</taxon>
        <taxon>Bacillati</taxon>
        <taxon>Actinomycetota</taxon>
        <taxon>Actinomycetes</taxon>
        <taxon>Micrococcales</taxon>
        <taxon>Dermacoccaceae</taxon>
        <taxon>Luteipulveratus</taxon>
    </lineage>
</organism>
<evidence type="ECO:0008006" key="4">
    <source>
        <dbReference type="Google" id="ProtNLM"/>
    </source>
</evidence>
<proteinExistence type="predicted"/>